<dbReference type="Proteomes" id="UP000184310">
    <property type="component" value="Unassembled WGS sequence"/>
</dbReference>
<dbReference type="EMBL" id="FQZB01000014">
    <property type="protein sequence ID" value="SHK20545.1"/>
    <property type="molecule type" value="Genomic_DNA"/>
</dbReference>
<keyword evidence="1 2" id="KW-0732">Signal</keyword>
<dbReference type="PANTHER" id="PTHR35936:SF17">
    <property type="entry name" value="ARGININE-BINDING EXTRACELLULAR PROTEIN ARTP"/>
    <property type="match status" value="1"/>
</dbReference>
<proteinExistence type="predicted"/>
<dbReference type="PANTHER" id="PTHR35936">
    <property type="entry name" value="MEMBRANE-BOUND LYTIC MUREIN TRANSGLYCOSYLASE F"/>
    <property type="match status" value="1"/>
</dbReference>
<organism evidence="4 5">
    <name type="scientific">Clostridium cavendishii DSM 21758</name>
    <dbReference type="NCBI Taxonomy" id="1121302"/>
    <lineage>
        <taxon>Bacteria</taxon>
        <taxon>Bacillati</taxon>
        <taxon>Bacillota</taxon>
        <taxon>Clostridia</taxon>
        <taxon>Eubacteriales</taxon>
        <taxon>Clostridiaceae</taxon>
        <taxon>Clostridium</taxon>
    </lineage>
</organism>
<dbReference type="Pfam" id="PF00497">
    <property type="entry name" value="SBP_bac_3"/>
    <property type="match status" value="1"/>
</dbReference>
<evidence type="ECO:0000256" key="2">
    <source>
        <dbReference type="SAM" id="SignalP"/>
    </source>
</evidence>
<name>A0A1M6QK70_9CLOT</name>
<dbReference type="AlphaFoldDB" id="A0A1M6QK70"/>
<dbReference type="InterPro" id="IPR001638">
    <property type="entry name" value="Solute-binding_3/MltF_N"/>
</dbReference>
<accession>A0A1M6QK70</accession>
<feature type="signal peptide" evidence="2">
    <location>
        <begin position="1"/>
        <end position="41"/>
    </location>
</feature>
<gene>
    <name evidence="4" type="ORF">SAMN02745163_03427</name>
</gene>
<feature type="domain" description="Solute-binding protein family 3/N-terminal" evidence="3">
    <location>
        <begin position="60"/>
        <end position="278"/>
    </location>
</feature>
<evidence type="ECO:0000256" key="1">
    <source>
        <dbReference type="ARBA" id="ARBA00022729"/>
    </source>
</evidence>
<dbReference type="Gene3D" id="3.40.190.10">
    <property type="entry name" value="Periplasmic binding protein-like II"/>
    <property type="match status" value="2"/>
</dbReference>
<evidence type="ECO:0000313" key="5">
    <source>
        <dbReference type="Proteomes" id="UP000184310"/>
    </source>
</evidence>
<feature type="chain" id="PRO_5038469993" evidence="2">
    <location>
        <begin position="42"/>
        <end position="283"/>
    </location>
</feature>
<evidence type="ECO:0000259" key="3">
    <source>
        <dbReference type="SMART" id="SM00062"/>
    </source>
</evidence>
<dbReference type="SMART" id="SM00062">
    <property type="entry name" value="PBPb"/>
    <property type="match status" value="1"/>
</dbReference>
<sequence length="283" mass="31277">MYNYAYRKDVNAQGVKYMKRNLVKKTIVLLMVTALSISAVACGKKAENKTQLQKIKDSGKLVMGTSPDFAPFESKDEKGNVVGMDVMIANEVAKDLGVKLEIKEMDFDGLLPALQGKKLDVILSGMTPKPERKENVDFSNMYYKTDNAFVVKASEKDKYNTIEDFKGKKIGVQKGSVQEDVTTKNVEKAQLNSLAKTGDTIMNLKSGKIDSVVLEQPVAEAYISKNPDLAIAKPVIKDEVGGYAIAMAKDSKELQEAINKTLDRLEKDGSLKKFFEEANSEIK</sequence>
<keyword evidence="5" id="KW-1185">Reference proteome</keyword>
<reference evidence="4 5" key="1">
    <citation type="submission" date="2016-11" db="EMBL/GenBank/DDBJ databases">
        <authorList>
            <person name="Jaros S."/>
            <person name="Januszkiewicz K."/>
            <person name="Wedrychowicz H."/>
        </authorList>
    </citation>
    <scope>NUCLEOTIDE SEQUENCE [LARGE SCALE GENOMIC DNA]</scope>
    <source>
        <strain evidence="4 5">DSM 21758</strain>
    </source>
</reference>
<dbReference type="SUPFAM" id="SSF53850">
    <property type="entry name" value="Periplasmic binding protein-like II"/>
    <property type="match status" value="1"/>
</dbReference>
<dbReference type="STRING" id="1121302.SAMN02745163_03427"/>
<protein>
    <submittedName>
        <fullName evidence="4">Amino acid ABC transporter substrate-binding protein, PAAT family (TC 3.A.1.3.-)</fullName>
    </submittedName>
</protein>
<evidence type="ECO:0000313" key="4">
    <source>
        <dbReference type="EMBL" id="SHK20545.1"/>
    </source>
</evidence>